<keyword evidence="1" id="KW-0812">Transmembrane</keyword>
<evidence type="ECO:0000313" key="2">
    <source>
        <dbReference type="EMBL" id="SDK43164.1"/>
    </source>
</evidence>
<keyword evidence="1" id="KW-1133">Transmembrane helix</keyword>
<reference evidence="2 3" key="1">
    <citation type="submission" date="2016-10" db="EMBL/GenBank/DDBJ databases">
        <authorList>
            <person name="de Groot N.N."/>
        </authorList>
    </citation>
    <scope>NUCLEOTIDE SEQUENCE [LARGE SCALE GENOMIC DNA]</scope>
    <source>
        <strain evidence="2 3">CGMCC 1.10076</strain>
    </source>
</reference>
<organism evidence="2 3">
    <name type="scientific">Flavobacterium noncentrifugens</name>
    <dbReference type="NCBI Taxonomy" id="1128970"/>
    <lineage>
        <taxon>Bacteria</taxon>
        <taxon>Pseudomonadati</taxon>
        <taxon>Bacteroidota</taxon>
        <taxon>Flavobacteriia</taxon>
        <taxon>Flavobacteriales</taxon>
        <taxon>Flavobacteriaceae</taxon>
        <taxon>Flavobacterium</taxon>
    </lineage>
</organism>
<evidence type="ECO:0000256" key="1">
    <source>
        <dbReference type="SAM" id="Phobius"/>
    </source>
</evidence>
<keyword evidence="3" id="KW-1185">Reference proteome</keyword>
<dbReference type="STRING" id="1128970.SAMN04487935_3360"/>
<dbReference type="EMBL" id="FNEZ01000006">
    <property type="protein sequence ID" value="SDK43164.1"/>
    <property type="molecule type" value="Genomic_DNA"/>
</dbReference>
<dbReference type="Proteomes" id="UP000199580">
    <property type="component" value="Unassembled WGS sequence"/>
</dbReference>
<keyword evidence="1" id="KW-0472">Membrane</keyword>
<feature type="transmembrane region" description="Helical" evidence="1">
    <location>
        <begin position="147"/>
        <end position="165"/>
    </location>
</feature>
<proteinExistence type="predicted"/>
<dbReference type="OrthoDB" id="1261306at2"/>
<name>A0A1G9BVH8_9FLAO</name>
<protein>
    <submittedName>
        <fullName evidence="2">Uncharacterized protein</fullName>
    </submittedName>
</protein>
<evidence type="ECO:0000313" key="3">
    <source>
        <dbReference type="Proteomes" id="UP000199580"/>
    </source>
</evidence>
<accession>A0A1G9BVH8</accession>
<dbReference type="RefSeq" id="WP_091398156.1">
    <property type="nucleotide sequence ID" value="NZ_BKAI01000012.1"/>
</dbReference>
<sequence>MKQYSAFLTLVFVLVFGGALLCTSCKSSSVPIQETTETTNLLKITEKEHDSLFKIPADQSQYSATVKIVDGKPVLVEPKVIKSQNGSLNPPKVNLKDNQLTCDCDLKEQELHAKWKSENRQESITVVKKVPVLVPRDLSFWQELQIWAGRILFFLLILFIIGRYIKSFNPLK</sequence>
<gene>
    <name evidence="2" type="ORF">SAMN04487935_3360</name>
</gene>
<dbReference type="AlphaFoldDB" id="A0A1G9BVH8"/>